<dbReference type="Gene3D" id="2.40.30.10">
    <property type="entry name" value="Translation factors"/>
    <property type="match status" value="1"/>
</dbReference>
<organism evidence="3 4">
    <name type="scientific">Izhakiella capsodis</name>
    <dbReference type="NCBI Taxonomy" id="1367852"/>
    <lineage>
        <taxon>Bacteria</taxon>
        <taxon>Pseudomonadati</taxon>
        <taxon>Pseudomonadota</taxon>
        <taxon>Gammaproteobacteria</taxon>
        <taxon>Enterobacterales</taxon>
        <taxon>Erwiniaceae</taxon>
        <taxon>Izhakiella</taxon>
    </lineage>
</organism>
<dbReference type="PANTHER" id="PTHR30157:SF0">
    <property type="entry name" value="NADPH-DEPENDENT FERRIC-CHELATE REDUCTASE"/>
    <property type="match status" value="1"/>
</dbReference>
<name>A0A1I4VYW5_9GAMM</name>
<dbReference type="AlphaFoldDB" id="A0A1I4VYW5"/>
<dbReference type="InterPro" id="IPR039374">
    <property type="entry name" value="SIP_fam"/>
</dbReference>
<feature type="domain" description="FAD-binding FR-type" evidence="2">
    <location>
        <begin position="18"/>
        <end position="141"/>
    </location>
</feature>
<dbReference type="PANTHER" id="PTHR30157">
    <property type="entry name" value="FERRIC REDUCTASE, NADPH-DEPENDENT"/>
    <property type="match status" value="1"/>
</dbReference>
<dbReference type="PROSITE" id="PS51384">
    <property type="entry name" value="FAD_FR"/>
    <property type="match status" value="1"/>
</dbReference>
<dbReference type="InterPro" id="IPR013113">
    <property type="entry name" value="SIP_FAD-bd"/>
</dbReference>
<dbReference type="InterPro" id="IPR007037">
    <property type="entry name" value="SIP_rossman_dom"/>
</dbReference>
<dbReference type="InterPro" id="IPR017927">
    <property type="entry name" value="FAD-bd_FR_type"/>
</dbReference>
<keyword evidence="4" id="KW-1185">Reference proteome</keyword>
<dbReference type="CDD" id="cd06193">
    <property type="entry name" value="siderophore_interacting"/>
    <property type="match status" value="1"/>
</dbReference>
<proteinExistence type="inferred from homology"/>
<dbReference type="Pfam" id="PF04954">
    <property type="entry name" value="SIP"/>
    <property type="match status" value="1"/>
</dbReference>
<dbReference type="OrthoDB" id="9814826at2"/>
<dbReference type="RefSeq" id="WP_092875504.1">
    <property type="nucleotide sequence ID" value="NZ_FOVC01000002.1"/>
</dbReference>
<dbReference type="Gene3D" id="3.40.50.80">
    <property type="entry name" value="Nucleotide-binding domain of ferredoxin-NADP reductase (FNR) module"/>
    <property type="match status" value="1"/>
</dbReference>
<gene>
    <name evidence="3" type="ORF">SAMN05216516_102170</name>
</gene>
<comment type="similarity">
    <text evidence="1">Belongs to the SIP oxidoreductase family.</text>
</comment>
<dbReference type="FunFam" id="2.40.30.10:FF:000055">
    <property type="entry name" value="Siderophore-interacting family protein"/>
    <property type="match status" value="1"/>
</dbReference>
<protein>
    <submittedName>
        <fullName evidence="3">Ferric-chelate reductase (NADPH)</fullName>
    </submittedName>
</protein>
<evidence type="ECO:0000259" key="2">
    <source>
        <dbReference type="PROSITE" id="PS51384"/>
    </source>
</evidence>
<sequence length="271" mass="29957">MSDSPILTPLPQRIHNELAFRLITVKDKVLLASSFYRLTFSGDMLTGFSSRGFDDHIKLFFPDAQSGALLMPTISDDGIVWPEGPRPAMRDYTPLTFDTQNNLLTLDFYIHDRGVASDWAATAKPGDTLLVGGPRASLQVPCGYREQIYICDETGLPAMQRRLNDLAASQTECTLSLYAFADASVGEAYLQTALPLERHWLGSGLMHGEPLQNLLTVLQAQAPITEDYFIWMTGEGAAVKLLADKLLTTTSVDKDRVRAVAYWHAKTATSR</sequence>
<dbReference type="InterPro" id="IPR039261">
    <property type="entry name" value="FNR_nucleotide-bd"/>
</dbReference>
<dbReference type="EMBL" id="FOVC01000002">
    <property type="protein sequence ID" value="SFN06433.1"/>
    <property type="molecule type" value="Genomic_DNA"/>
</dbReference>
<accession>A0A1I4VYW5</accession>
<dbReference type="STRING" id="1367852.SAMN05216516_102170"/>
<evidence type="ECO:0000313" key="4">
    <source>
        <dbReference type="Proteomes" id="UP000242222"/>
    </source>
</evidence>
<dbReference type="GO" id="GO:0016491">
    <property type="term" value="F:oxidoreductase activity"/>
    <property type="evidence" value="ECO:0007669"/>
    <property type="project" value="InterPro"/>
</dbReference>
<dbReference type="Pfam" id="PF08021">
    <property type="entry name" value="FAD_binding_9"/>
    <property type="match status" value="1"/>
</dbReference>
<evidence type="ECO:0000313" key="3">
    <source>
        <dbReference type="EMBL" id="SFN06433.1"/>
    </source>
</evidence>
<dbReference type="InterPro" id="IPR017938">
    <property type="entry name" value="Riboflavin_synthase-like_b-brl"/>
</dbReference>
<evidence type="ECO:0000256" key="1">
    <source>
        <dbReference type="ARBA" id="ARBA00035644"/>
    </source>
</evidence>
<dbReference type="Proteomes" id="UP000242222">
    <property type="component" value="Unassembled WGS sequence"/>
</dbReference>
<reference evidence="4" key="1">
    <citation type="submission" date="2016-10" db="EMBL/GenBank/DDBJ databases">
        <authorList>
            <person name="Varghese N."/>
            <person name="Submissions S."/>
        </authorList>
    </citation>
    <scope>NUCLEOTIDE SEQUENCE [LARGE SCALE GENOMIC DNA]</scope>
    <source>
        <strain evidence="4">N6PO6</strain>
    </source>
</reference>
<dbReference type="SUPFAM" id="SSF63380">
    <property type="entry name" value="Riboflavin synthase domain-like"/>
    <property type="match status" value="1"/>
</dbReference>